<comment type="caution">
    <text evidence="1">The sequence shown here is derived from an EMBL/GenBank/DDBJ whole genome shotgun (WGS) entry which is preliminary data.</text>
</comment>
<evidence type="ECO:0000313" key="1">
    <source>
        <dbReference type="EMBL" id="KAF8004174.1"/>
    </source>
</evidence>
<organism evidence="1 2">
    <name type="scientific">Metschnikowia pulcherrima</name>
    <dbReference type="NCBI Taxonomy" id="27326"/>
    <lineage>
        <taxon>Eukaryota</taxon>
        <taxon>Fungi</taxon>
        <taxon>Dikarya</taxon>
        <taxon>Ascomycota</taxon>
        <taxon>Saccharomycotina</taxon>
        <taxon>Pichiomycetes</taxon>
        <taxon>Metschnikowiaceae</taxon>
        <taxon>Metschnikowia</taxon>
    </lineage>
</organism>
<dbReference type="AlphaFoldDB" id="A0A8H7GX53"/>
<protein>
    <submittedName>
        <fullName evidence="1">Uncharacterized protein</fullName>
    </submittedName>
</protein>
<proteinExistence type="predicted"/>
<name>A0A8H7GX53_9ASCO</name>
<sequence length="120" mass="14479">MLPCLTRYSTNDNDWSYGHHDMHNKLIGESEDWVKNILEYQIRVRKVHEACIWQFKLEHSTYRFDTRTLWIHIKAQPLSCALAKDKRIPEILRRLTMFDEYCLEGGAERTNRAMRHQTEQ</sequence>
<dbReference type="Proteomes" id="UP000649328">
    <property type="component" value="Unassembled WGS sequence"/>
</dbReference>
<evidence type="ECO:0000313" key="2">
    <source>
        <dbReference type="Proteomes" id="UP000649328"/>
    </source>
</evidence>
<keyword evidence="2" id="KW-1185">Reference proteome</keyword>
<gene>
    <name evidence="1" type="ORF">HF325_001622</name>
</gene>
<reference evidence="1" key="1">
    <citation type="submission" date="2020-10" db="EMBL/GenBank/DDBJ databases">
        <title>The Whole-Genome Sequence of Metschnikowia persimmonesis, a Novel Endophytic Yeast Species Isolated from Medicinal Plant Diospyros kaki Thumb.</title>
        <authorList>
            <person name="Rahmat E."/>
            <person name="Kang Y."/>
        </authorList>
    </citation>
    <scope>NUCLEOTIDE SEQUENCE</scope>
    <source>
        <strain evidence="1">KIOM G15050</strain>
    </source>
</reference>
<dbReference type="EMBL" id="JACBPP010000002">
    <property type="protein sequence ID" value="KAF8004174.1"/>
    <property type="molecule type" value="Genomic_DNA"/>
</dbReference>
<accession>A0A8H7GX53</accession>